<dbReference type="EMBL" id="KI290470">
    <property type="protein sequence ID" value="ESA07342.1"/>
    <property type="molecule type" value="Genomic_DNA"/>
</dbReference>
<dbReference type="HOGENOM" id="CLU_1058237_0_0_1"/>
<sequence length="263" mass="29339">MASRIHGTADNMLARAFRTKDSDNNNHPLSDLVTLPSPLSQNGPELRTDALKTFGANLFDIYAYTFGLNGQRSGNISSKYISKILSTLDSDDITPQELPMINILKHLELITNDVELLLNETADELWNDLNPKNADGSYSDKSLIARTQSFRLELLKTEYIAVVGADVAARHLAYIDHISDAEVLKWIITAKPIELDDIISDAKAILHPTDLFTIVDKKIHPSSFSPSLLSRVFTYTNYRSSDHCINRYKKLGFDGSTCPQLTP</sequence>
<name>U9TIR2_RHIID</name>
<proteinExistence type="predicted"/>
<organism evidence="1">
    <name type="scientific">Rhizophagus irregularis (strain DAOM 181602 / DAOM 197198 / MUCL 43194)</name>
    <name type="common">Arbuscular mycorrhizal fungus</name>
    <name type="synonym">Glomus intraradices</name>
    <dbReference type="NCBI Taxonomy" id="747089"/>
    <lineage>
        <taxon>Eukaryota</taxon>
        <taxon>Fungi</taxon>
        <taxon>Fungi incertae sedis</taxon>
        <taxon>Mucoromycota</taxon>
        <taxon>Glomeromycotina</taxon>
        <taxon>Glomeromycetes</taxon>
        <taxon>Glomerales</taxon>
        <taxon>Glomeraceae</taxon>
        <taxon>Rhizophagus</taxon>
    </lineage>
</organism>
<accession>U9TIR2</accession>
<gene>
    <name evidence="1" type="ORF">GLOINDRAFT_33019</name>
</gene>
<protein>
    <submittedName>
        <fullName evidence="1">Uncharacterized protein</fullName>
    </submittedName>
</protein>
<evidence type="ECO:0000313" key="1">
    <source>
        <dbReference type="EMBL" id="ESA07342.1"/>
    </source>
</evidence>
<reference evidence="1" key="1">
    <citation type="submission" date="2013-07" db="EMBL/GenBank/DDBJ databases">
        <title>The genome of an arbuscular mycorrhizal fungus provides insights into the evolution of the oldest plant symbiosis.</title>
        <authorList>
            <consortium name="DOE Joint Genome Institute"/>
            <person name="Tisserant E."/>
            <person name="Malbreil M."/>
            <person name="Kuo A."/>
            <person name="Kohler A."/>
            <person name="Symeonidi A."/>
            <person name="Balestrini R."/>
            <person name="Charron P."/>
            <person name="Duensing N."/>
            <person name="Frei-dit-Frey N."/>
            <person name="Gianinazzi-Pearson V."/>
            <person name="Gilbert B."/>
            <person name="Handa Y."/>
            <person name="Hijri M."/>
            <person name="Kaul R."/>
            <person name="Kawaguchi M."/>
            <person name="Krajinski F."/>
            <person name="Lammers P."/>
            <person name="Lapierre D."/>
            <person name="Masclaux F.G."/>
            <person name="Murat C."/>
            <person name="Morin E."/>
            <person name="Ndikumana S."/>
            <person name="Pagni M."/>
            <person name="Petitpierre D."/>
            <person name="Requena N."/>
            <person name="Rosikiewicz P."/>
            <person name="Riley R."/>
            <person name="Saito K."/>
            <person name="San Clemente H."/>
            <person name="Shapiro H."/>
            <person name="van Tuinen D."/>
            <person name="Becard G."/>
            <person name="Bonfante P."/>
            <person name="Paszkowski U."/>
            <person name="Shachar-Hill Y."/>
            <person name="Young J.P."/>
            <person name="Sanders I.R."/>
            <person name="Henrissat B."/>
            <person name="Rensing S.A."/>
            <person name="Grigoriev I.V."/>
            <person name="Corradi N."/>
            <person name="Roux C."/>
            <person name="Martin F."/>
        </authorList>
    </citation>
    <scope>NUCLEOTIDE SEQUENCE</scope>
    <source>
        <strain evidence="1">DAOM 197198</strain>
    </source>
</reference>
<dbReference type="AlphaFoldDB" id="U9TIR2"/>